<organism evidence="1 2">
    <name type="scientific">Daucus carota subsp. sativus</name>
    <name type="common">Carrot</name>
    <dbReference type="NCBI Taxonomy" id="79200"/>
    <lineage>
        <taxon>Eukaryota</taxon>
        <taxon>Viridiplantae</taxon>
        <taxon>Streptophyta</taxon>
        <taxon>Embryophyta</taxon>
        <taxon>Tracheophyta</taxon>
        <taxon>Spermatophyta</taxon>
        <taxon>Magnoliopsida</taxon>
        <taxon>eudicotyledons</taxon>
        <taxon>Gunneridae</taxon>
        <taxon>Pentapetalae</taxon>
        <taxon>asterids</taxon>
        <taxon>campanulids</taxon>
        <taxon>Apiales</taxon>
        <taxon>Apiaceae</taxon>
        <taxon>Apioideae</taxon>
        <taxon>Scandiceae</taxon>
        <taxon>Daucinae</taxon>
        <taxon>Daucus</taxon>
        <taxon>Daucus sect. Daucus</taxon>
    </lineage>
</organism>
<dbReference type="Proteomes" id="UP000077755">
    <property type="component" value="Chromosome 2"/>
</dbReference>
<dbReference type="GO" id="GO:0008270">
    <property type="term" value="F:zinc ion binding"/>
    <property type="evidence" value="ECO:0007669"/>
    <property type="project" value="InterPro"/>
</dbReference>
<reference evidence="1" key="1">
    <citation type="journal article" date="2016" name="Nat. Genet.">
        <title>A high-quality carrot genome assembly provides new insights into carotenoid accumulation and asterid genome evolution.</title>
        <authorList>
            <person name="Iorizzo M."/>
            <person name="Ellison S."/>
            <person name="Senalik D."/>
            <person name="Zeng P."/>
            <person name="Satapoomin P."/>
            <person name="Huang J."/>
            <person name="Bowman M."/>
            <person name="Iovene M."/>
            <person name="Sanseverino W."/>
            <person name="Cavagnaro P."/>
            <person name="Yildiz M."/>
            <person name="Macko-Podgorni A."/>
            <person name="Moranska E."/>
            <person name="Grzebelus E."/>
            <person name="Grzebelus D."/>
            <person name="Ashrafi H."/>
            <person name="Zheng Z."/>
            <person name="Cheng S."/>
            <person name="Spooner D."/>
            <person name="Van Deynze A."/>
            <person name="Simon P."/>
        </authorList>
    </citation>
    <scope>NUCLEOTIDE SEQUENCE</scope>
    <source>
        <tissue evidence="1">Leaf</tissue>
    </source>
</reference>
<dbReference type="PROSITE" id="PS51999">
    <property type="entry name" value="ZF_GRF"/>
    <property type="match status" value="1"/>
</dbReference>
<name>A0A175YCL4_DAUCS</name>
<dbReference type="PANTHER" id="PTHR33248">
    <property type="entry name" value="ZINC ION-BINDING PROTEIN"/>
    <property type="match status" value="1"/>
</dbReference>
<dbReference type="AlphaFoldDB" id="A0A175YCL4"/>
<accession>A0A175YCL4</accession>
<protein>
    <submittedName>
        <fullName evidence="1">Uncharacterized protein</fullName>
    </submittedName>
</protein>
<proteinExistence type="predicted"/>
<dbReference type="Pfam" id="PF06839">
    <property type="entry name" value="Zn_ribbon_GRF"/>
    <property type="match status" value="1"/>
</dbReference>
<dbReference type="Gramene" id="KZM80951">
    <property type="protein sequence ID" value="KZM80951"/>
    <property type="gene ID" value="DCAR_031437"/>
</dbReference>
<keyword evidence="2" id="KW-1185">Reference proteome</keyword>
<dbReference type="InterPro" id="IPR010666">
    <property type="entry name" value="Znf_GRF"/>
</dbReference>
<evidence type="ECO:0000313" key="1">
    <source>
        <dbReference type="EMBL" id="WOG86538.1"/>
    </source>
</evidence>
<evidence type="ECO:0000313" key="2">
    <source>
        <dbReference type="Proteomes" id="UP000077755"/>
    </source>
</evidence>
<reference evidence="1" key="2">
    <citation type="submission" date="2022-03" db="EMBL/GenBank/DDBJ databases">
        <title>Draft title - Genomic analysis of global carrot germplasm unveils the trajectory of domestication and the origin of high carotenoid orange carrot.</title>
        <authorList>
            <person name="Iorizzo M."/>
            <person name="Ellison S."/>
            <person name="Senalik D."/>
            <person name="Macko-Podgorni A."/>
            <person name="Grzebelus D."/>
            <person name="Bostan H."/>
            <person name="Rolling W."/>
            <person name="Curaba J."/>
            <person name="Simon P."/>
        </authorList>
    </citation>
    <scope>NUCLEOTIDE SEQUENCE</scope>
    <source>
        <tissue evidence="1">Leaf</tissue>
    </source>
</reference>
<dbReference type="OMA" id="ICERGKV"/>
<gene>
    <name evidence="1" type="ORF">DCAR_0205749</name>
</gene>
<sequence>MSSSSSSYIQTPGFCSCGMDPVLRTSWTDANPGRRFWGCSQYVRNRSRGCNFHMWHDPAVGDRARNIIPGLLRRIQRLEDEIKRRRDKEKLLLISLSIAVIIVCVVLVLFVFTVI</sequence>
<dbReference type="EMBL" id="CP093344">
    <property type="protein sequence ID" value="WOG86538.1"/>
    <property type="molecule type" value="Genomic_DNA"/>
</dbReference>